<dbReference type="PIRSF" id="PIRSF006221">
    <property type="entry name" value="Ketosamine-3-kinase"/>
    <property type="match status" value="1"/>
</dbReference>
<protein>
    <submittedName>
        <fullName evidence="3">Fructosamine kinase family protein</fullName>
    </submittedName>
</protein>
<keyword evidence="4" id="KW-1185">Reference proteome</keyword>
<dbReference type="RefSeq" id="WP_114791387.1">
    <property type="nucleotide sequence ID" value="NZ_CP139960.1"/>
</dbReference>
<accession>A0ABZ0W7R6</accession>
<name>A0ABZ0W7R6_9BACT</name>
<dbReference type="Gene3D" id="3.30.200.20">
    <property type="entry name" value="Phosphorylase Kinase, domain 1"/>
    <property type="match status" value="1"/>
</dbReference>
<dbReference type="PANTHER" id="PTHR12149">
    <property type="entry name" value="FRUCTOSAMINE 3 KINASE-RELATED PROTEIN"/>
    <property type="match status" value="1"/>
</dbReference>
<dbReference type="Proteomes" id="UP001325680">
    <property type="component" value="Chromosome"/>
</dbReference>
<gene>
    <name evidence="3" type="ORF">U0035_00645</name>
</gene>
<dbReference type="EMBL" id="CP139960">
    <property type="protein sequence ID" value="WQD38653.1"/>
    <property type="molecule type" value="Genomic_DNA"/>
</dbReference>
<keyword evidence="2" id="KW-0808">Transferase</keyword>
<reference evidence="3 4" key="1">
    <citation type="submission" date="2023-12" db="EMBL/GenBank/DDBJ databases">
        <title>Genome sequencing and assembly of bacterial species from a model synthetic community.</title>
        <authorList>
            <person name="Hogle S.L."/>
        </authorList>
    </citation>
    <scope>NUCLEOTIDE SEQUENCE [LARGE SCALE GENOMIC DNA]</scope>
    <source>
        <strain evidence="3 4">HAMBI_3031</strain>
    </source>
</reference>
<dbReference type="PANTHER" id="PTHR12149:SF8">
    <property type="entry name" value="PROTEIN-RIBULOSAMINE 3-KINASE"/>
    <property type="match status" value="1"/>
</dbReference>
<dbReference type="Gene3D" id="3.90.1200.10">
    <property type="match status" value="1"/>
</dbReference>
<dbReference type="SUPFAM" id="SSF56112">
    <property type="entry name" value="Protein kinase-like (PK-like)"/>
    <property type="match status" value="1"/>
</dbReference>
<dbReference type="GO" id="GO:0016301">
    <property type="term" value="F:kinase activity"/>
    <property type="evidence" value="ECO:0007669"/>
    <property type="project" value="UniProtKB-KW"/>
</dbReference>
<dbReference type="InterPro" id="IPR011009">
    <property type="entry name" value="Kinase-like_dom_sf"/>
</dbReference>
<keyword evidence="2 3" id="KW-0418">Kinase</keyword>
<evidence type="ECO:0000313" key="3">
    <source>
        <dbReference type="EMBL" id="WQD38653.1"/>
    </source>
</evidence>
<organism evidence="3 4">
    <name type="scientific">Niabella yanshanensis</name>
    <dbReference type="NCBI Taxonomy" id="577386"/>
    <lineage>
        <taxon>Bacteria</taxon>
        <taxon>Pseudomonadati</taxon>
        <taxon>Bacteroidota</taxon>
        <taxon>Chitinophagia</taxon>
        <taxon>Chitinophagales</taxon>
        <taxon>Chitinophagaceae</taxon>
        <taxon>Niabella</taxon>
    </lineage>
</organism>
<sequence length="282" mass="32284">MVANNILNKLSITPKSIIQLNGGDINKAYAVTTATQRYFLKINTALLYPAMFIREANGLHILKNHSQLKVPEVIETGVLNDYQFLLLEWIEEDKATIPLLYQFGEKIAEMHLNSQPDYGLKDDNYIGSLPQINTLTSNWPEFYANCRLLPLVKLLRDKHLLSSGDVAKANQFCASIKNIFPEEKPALLHGDLWSGNYLRTASGSIAIFDPAVYYGHREMDIAMTKLFGGFPDEFYIGYNDRYPLEKGWHNRLAYAQLYPLLAHAVLFEQPYINRVRTILHRF</sequence>
<proteinExistence type="inferred from homology"/>
<evidence type="ECO:0000256" key="1">
    <source>
        <dbReference type="ARBA" id="ARBA00009460"/>
    </source>
</evidence>
<evidence type="ECO:0000313" key="4">
    <source>
        <dbReference type="Proteomes" id="UP001325680"/>
    </source>
</evidence>
<comment type="similarity">
    <text evidence="1 2">Belongs to the fructosamine kinase family.</text>
</comment>
<dbReference type="Pfam" id="PF03881">
    <property type="entry name" value="Fructosamin_kin"/>
    <property type="match status" value="1"/>
</dbReference>
<evidence type="ECO:0000256" key="2">
    <source>
        <dbReference type="PIRNR" id="PIRNR006221"/>
    </source>
</evidence>
<dbReference type="InterPro" id="IPR016477">
    <property type="entry name" value="Fructo-/Ketosamine-3-kinase"/>
</dbReference>